<gene>
    <name evidence="5" type="ORF">NBR_LOCUS6334</name>
</gene>
<feature type="region of interest" description="Disordered" evidence="3">
    <location>
        <begin position="20"/>
        <end position="51"/>
    </location>
</feature>
<protein>
    <submittedName>
        <fullName evidence="7">Glycine radical domain-containing protein</fullName>
    </submittedName>
</protein>
<dbReference type="Proteomes" id="UP000271162">
    <property type="component" value="Unassembled WGS sequence"/>
</dbReference>
<dbReference type="EMBL" id="UYSL01019793">
    <property type="protein sequence ID" value="VDL69923.1"/>
    <property type="molecule type" value="Genomic_DNA"/>
</dbReference>
<evidence type="ECO:0000256" key="3">
    <source>
        <dbReference type="SAM" id="MobiDB-lite"/>
    </source>
</evidence>
<dbReference type="PROSITE" id="PS51149">
    <property type="entry name" value="GLY_RADICAL_2"/>
    <property type="match status" value="1"/>
</dbReference>
<evidence type="ECO:0000313" key="6">
    <source>
        <dbReference type="Proteomes" id="UP000271162"/>
    </source>
</evidence>
<reference evidence="5 6" key="2">
    <citation type="submission" date="2018-11" db="EMBL/GenBank/DDBJ databases">
        <authorList>
            <consortium name="Pathogen Informatics"/>
        </authorList>
    </citation>
    <scope>NUCLEOTIDE SEQUENCE [LARGE SCALE GENOMIC DNA]</scope>
</reference>
<evidence type="ECO:0000256" key="1">
    <source>
        <dbReference type="ARBA" id="ARBA00022818"/>
    </source>
</evidence>
<dbReference type="AlphaFoldDB" id="A0A0N4XUF1"/>
<evidence type="ECO:0000313" key="7">
    <source>
        <dbReference type="WBParaSite" id="NBR_0000633301-mRNA-1"/>
    </source>
</evidence>
<feature type="region of interest" description="Disordered" evidence="3">
    <location>
        <begin position="105"/>
        <end position="124"/>
    </location>
</feature>
<feature type="compositionally biased region" description="Low complexity" evidence="3">
    <location>
        <begin position="30"/>
        <end position="44"/>
    </location>
</feature>
<dbReference type="InterPro" id="IPR001150">
    <property type="entry name" value="Gly_radical"/>
</dbReference>
<accession>A0A0N4XUF1</accession>
<keyword evidence="6" id="KW-1185">Reference proteome</keyword>
<dbReference type="OMA" id="EDDPYQE"/>
<dbReference type="GO" id="GO:0003824">
    <property type="term" value="F:catalytic activity"/>
    <property type="evidence" value="ECO:0007669"/>
    <property type="project" value="InterPro"/>
</dbReference>
<evidence type="ECO:0000313" key="5">
    <source>
        <dbReference type="EMBL" id="VDL69923.1"/>
    </source>
</evidence>
<name>A0A0N4XUF1_NIPBR</name>
<evidence type="ECO:0000259" key="4">
    <source>
        <dbReference type="PROSITE" id="PS51149"/>
    </source>
</evidence>
<dbReference type="STRING" id="27835.A0A0N4XUF1"/>
<evidence type="ECO:0000256" key="2">
    <source>
        <dbReference type="PROSITE-ProRule" id="PRU00493"/>
    </source>
</evidence>
<feature type="modified residue" description="Glycine radical" evidence="2">
    <location>
        <position position="37"/>
    </location>
</feature>
<sequence>MLHKNLKVLKRSISEKILRRSSQKIEEPATVSTRVSGSSSQSSSQDEDDPYQEILRTYNDNVSHLVFHGSSLKSMSNMEFQSMNHPINRHSSSSLHVHYNDMDKVSRGRTTKSAITHRCSPSSD</sequence>
<feature type="domain" description="Glycine radical" evidence="4">
    <location>
        <begin position="1"/>
        <end position="62"/>
    </location>
</feature>
<dbReference type="WBParaSite" id="NBR_0000633301-mRNA-1">
    <property type="protein sequence ID" value="NBR_0000633301-mRNA-1"/>
    <property type="gene ID" value="NBR_0000633301"/>
</dbReference>
<feature type="compositionally biased region" description="Polar residues" evidence="3">
    <location>
        <begin position="111"/>
        <end position="124"/>
    </location>
</feature>
<keyword evidence="1 2" id="KW-0556">Organic radical</keyword>
<organism evidence="7">
    <name type="scientific">Nippostrongylus brasiliensis</name>
    <name type="common">Rat hookworm</name>
    <dbReference type="NCBI Taxonomy" id="27835"/>
    <lineage>
        <taxon>Eukaryota</taxon>
        <taxon>Metazoa</taxon>
        <taxon>Ecdysozoa</taxon>
        <taxon>Nematoda</taxon>
        <taxon>Chromadorea</taxon>
        <taxon>Rhabditida</taxon>
        <taxon>Rhabditina</taxon>
        <taxon>Rhabditomorpha</taxon>
        <taxon>Strongyloidea</taxon>
        <taxon>Heligmosomidae</taxon>
        <taxon>Nippostrongylus</taxon>
    </lineage>
</organism>
<proteinExistence type="predicted"/>
<reference evidence="7" key="1">
    <citation type="submission" date="2017-02" db="UniProtKB">
        <authorList>
            <consortium name="WormBaseParasite"/>
        </authorList>
    </citation>
    <scope>IDENTIFICATION</scope>
</reference>